<protein>
    <submittedName>
        <fullName evidence="2">Uncharacterized protein</fullName>
    </submittedName>
</protein>
<reference evidence="2 3" key="1">
    <citation type="journal article" date="2023" name="Plants (Basel)">
        <title>Bridging the Gap: Combining Genomics and Transcriptomics Approaches to Understand Stylosanthes scabra, an Orphan Legume from the Brazilian Caatinga.</title>
        <authorList>
            <person name="Ferreira-Neto J.R.C."/>
            <person name="da Silva M.D."/>
            <person name="Binneck E."/>
            <person name="de Melo N.F."/>
            <person name="da Silva R.H."/>
            <person name="de Melo A.L.T.M."/>
            <person name="Pandolfi V."/>
            <person name="Bustamante F.O."/>
            <person name="Brasileiro-Vidal A.C."/>
            <person name="Benko-Iseppon A.M."/>
        </authorList>
    </citation>
    <scope>NUCLEOTIDE SEQUENCE [LARGE SCALE GENOMIC DNA]</scope>
    <source>
        <tissue evidence="2">Leaves</tissue>
    </source>
</reference>
<keyword evidence="3" id="KW-1185">Reference proteome</keyword>
<feature type="non-terminal residue" evidence="2">
    <location>
        <position position="1"/>
    </location>
</feature>
<comment type="caution">
    <text evidence="2">The sequence shown here is derived from an EMBL/GenBank/DDBJ whole genome shotgun (WGS) entry which is preliminary data.</text>
</comment>
<dbReference type="Proteomes" id="UP001341840">
    <property type="component" value="Unassembled WGS sequence"/>
</dbReference>
<feature type="compositionally biased region" description="Polar residues" evidence="1">
    <location>
        <begin position="28"/>
        <end position="51"/>
    </location>
</feature>
<dbReference type="EMBL" id="JASCZI010060921">
    <property type="protein sequence ID" value="MED6136798.1"/>
    <property type="molecule type" value="Genomic_DNA"/>
</dbReference>
<evidence type="ECO:0000313" key="2">
    <source>
        <dbReference type="EMBL" id="MED6136798.1"/>
    </source>
</evidence>
<name>A0ABU6SLF9_9FABA</name>
<sequence>ALKVIETLVSIVREEGEATKHCSGIGNRRSQQQPAAESTVSPSQPTTASTVSARNNNAAACCPCLLLASRRFKNQTRLSGRTANRKQLRFGLAHETRNQGTAEESENRPGTGQLYRTGIRPVFWSKAKRHRFGLSGEKEKTK</sequence>
<feature type="region of interest" description="Disordered" evidence="1">
    <location>
        <begin position="20"/>
        <end position="53"/>
    </location>
</feature>
<proteinExistence type="predicted"/>
<gene>
    <name evidence="2" type="ORF">PIB30_059171</name>
</gene>
<feature type="region of interest" description="Disordered" evidence="1">
    <location>
        <begin position="77"/>
        <end position="115"/>
    </location>
</feature>
<evidence type="ECO:0000313" key="3">
    <source>
        <dbReference type="Proteomes" id="UP001341840"/>
    </source>
</evidence>
<organism evidence="2 3">
    <name type="scientific">Stylosanthes scabra</name>
    <dbReference type="NCBI Taxonomy" id="79078"/>
    <lineage>
        <taxon>Eukaryota</taxon>
        <taxon>Viridiplantae</taxon>
        <taxon>Streptophyta</taxon>
        <taxon>Embryophyta</taxon>
        <taxon>Tracheophyta</taxon>
        <taxon>Spermatophyta</taxon>
        <taxon>Magnoliopsida</taxon>
        <taxon>eudicotyledons</taxon>
        <taxon>Gunneridae</taxon>
        <taxon>Pentapetalae</taxon>
        <taxon>rosids</taxon>
        <taxon>fabids</taxon>
        <taxon>Fabales</taxon>
        <taxon>Fabaceae</taxon>
        <taxon>Papilionoideae</taxon>
        <taxon>50 kb inversion clade</taxon>
        <taxon>dalbergioids sensu lato</taxon>
        <taxon>Dalbergieae</taxon>
        <taxon>Pterocarpus clade</taxon>
        <taxon>Stylosanthes</taxon>
    </lineage>
</organism>
<evidence type="ECO:0000256" key="1">
    <source>
        <dbReference type="SAM" id="MobiDB-lite"/>
    </source>
</evidence>
<accession>A0ABU6SLF9</accession>